<organism evidence="1 2">
    <name type="scientific">Racocetra persica</name>
    <dbReference type="NCBI Taxonomy" id="160502"/>
    <lineage>
        <taxon>Eukaryota</taxon>
        <taxon>Fungi</taxon>
        <taxon>Fungi incertae sedis</taxon>
        <taxon>Mucoromycota</taxon>
        <taxon>Glomeromycotina</taxon>
        <taxon>Glomeromycetes</taxon>
        <taxon>Diversisporales</taxon>
        <taxon>Gigasporaceae</taxon>
        <taxon>Racocetra</taxon>
    </lineage>
</organism>
<proteinExistence type="predicted"/>
<reference evidence="1" key="1">
    <citation type="submission" date="2021-06" db="EMBL/GenBank/DDBJ databases">
        <authorList>
            <person name="Kallberg Y."/>
            <person name="Tangrot J."/>
            <person name="Rosling A."/>
        </authorList>
    </citation>
    <scope>NUCLEOTIDE SEQUENCE</scope>
    <source>
        <strain evidence="1">MA461A</strain>
    </source>
</reference>
<evidence type="ECO:0000313" key="2">
    <source>
        <dbReference type="Proteomes" id="UP000789920"/>
    </source>
</evidence>
<evidence type="ECO:0000313" key="1">
    <source>
        <dbReference type="EMBL" id="CAG8850533.1"/>
    </source>
</evidence>
<protein>
    <submittedName>
        <fullName evidence="1">11719_t:CDS:1</fullName>
    </submittedName>
</protein>
<accession>A0ACA9SXP6</accession>
<dbReference type="Proteomes" id="UP000789920">
    <property type="component" value="Unassembled WGS sequence"/>
</dbReference>
<dbReference type="EMBL" id="CAJVQC010171297">
    <property type="protein sequence ID" value="CAG8850533.1"/>
    <property type="molecule type" value="Genomic_DNA"/>
</dbReference>
<name>A0ACA9SXP6_9GLOM</name>
<gene>
    <name evidence="1" type="ORF">RPERSI_LOCUS36140</name>
</gene>
<feature type="non-terminal residue" evidence="1">
    <location>
        <position position="48"/>
    </location>
</feature>
<keyword evidence="2" id="KW-1185">Reference proteome</keyword>
<sequence length="48" mass="5570">KIQNSETQSVVGDQRTSIPERQLSQKEAKEETTPRNLYQKLQLIQSQI</sequence>
<comment type="caution">
    <text evidence="1">The sequence shown here is derived from an EMBL/GenBank/DDBJ whole genome shotgun (WGS) entry which is preliminary data.</text>
</comment>
<feature type="non-terminal residue" evidence="1">
    <location>
        <position position="1"/>
    </location>
</feature>